<reference evidence="5" key="1">
    <citation type="submission" date="2018-05" db="EMBL/GenBank/DDBJ databases">
        <authorList>
            <person name="Lanie J.A."/>
            <person name="Ng W.-L."/>
            <person name="Kazmierczak K.M."/>
            <person name="Andrzejewski T.M."/>
            <person name="Davidsen T.M."/>
            <person name="Wayne K.J."/>
            <person name="Tettelin H."/>
            <person name="Glass J.I."/>
            <person name="Rusch D."/>
            <person name="Podicherti R."/>
            <person name="Tsui H.-C.T."/>
            <person name="Winkler M.E."/>
        </authorList>
    </citation>
    <scope>NUCLEOTIDE SEQUENCE</scope>
</reference>
<evidence type="ECO:0000259" key="4">
    <source>
        <dbReference type="Pfam" id="PF02223"/>
    </source>
</evidence>
<evidence type="ECO:0000256" key="1">
    <source>
        <dbReference type="ARBA" id="ARBA00009776"/>
    </source>
</evidence>
<dbReference type="InterPro" id="IPR039430">
    <property type="entry name" value="Thymidylate_kin-like_dom"/>
</dbReference>
<evidence type="ECO:0000313" key="5">
    <source>
        <dbReference type="EMBL" id="SVC85708.1"/>
    </source>
</evidence>
<dbReference type="CDD" id="cd01672">
    <property type="entry name" value="TMPK"/>
    <property type="match status" value="1"/>
</dbReference>
<dbReference type="GO" id="GO:0005524">
    <property type="term" value="F:ATP binding"/>
    <property type="evidence" value="ECO:0007669"/>
    <property type="project" value="UniProtKB-KW"/>
</dbReference>
<dbReference type="Gene3D" id="3.40.50.300">
    <property type="entry name" value="P-loop containing nucleotide triphosphate hydrolases"/>
    <property type="match status" value="1"/>
</dbReference>
<dbReference type="AlphaFoldDB" id="A0A382QL79"/>
<dbReference type="GO" id="GO:0004798">
    <property type="term" value="F:dTMP kinase activity"/>
    <property type="evidence" value="ECO:0007669"/>
    <property type="project" value="TreeGrafter"/>
</dbReference>
<sequence>MAGSLITFEGIDGSGKSTQIQMLEHEFNKLGVEYKTFREPGGTELSEKIRAILLDKENFGLISTAESLLFAAARAQLTS</sequence>
<accession>A0A382QL79</accession>
<dbReference type="GO" id="GO:0005829">
    <property type="term" value="C:cytosol"/>
    <property type="evidence" value="ECO:0007669"/>
    <property type="project" value="TreeGrafter"/>
</dbReference>
<dbReference type="GO" id="GO:0006227">
    <property type="term" value="P:dUDP biosynthetic process"/>
    <property type="evidence" value="ECO:0007669"/>
    <property type="project" value="TreeGrafter"/>
</dbReference>
<dbReference type="SUPFAM" id="SSF52540">
    <property type="entry name" value="P-loop containing nucleoside triphosphate hydrolases"/>
    <property type="match status" value="1"/>
</dbReference>
<proteinExistence type="inferred from homology"/>
<name>A0A382QL79_9ZZZZ</name>
<dbReference type="GO" id="GO:0006235">
    <property type="term" value="P:dTTP biosynthetic process"/>
    <property type="evidence" value="ECO:0007669"/>
    <property type="project" value="TreeGrafter"/>
</dbReference>
<protein>
    <recommendedName>
        <fullName evidence="4">Thymidylate kinase-like domain-containing protein</fullName>
    </recommendedName>
</protein>
<keyword evidence="3" id="KW-0067">ATP-binding</keyword>
<dbReference type="GO" id="GO:0006233">
    <property type="term" value="P:dTDP biosynthetic process"/>
    <property type="evidence" value="ECO:0007669"/>
    <property type="project" value="TreeGrafter"/>
</dbReference>
<comment type="similarity">
    <text evidence="1">Belongs to the thymidylate kinase family.</text>
</comment>
<dbReference type="PANTHER" id="PTHR10344">
    <property type="entry name" value="THYMIDYLATE KINASE"/>
    <property type="match status" value="1"/>
</dbReference>
<dbReference type="Pfam" id="PF02223">
    <property type="entry name" value="Thymidylate_kin"/>
    <property type="match status" value="1"/>
</dbReference>
<evidence type="ECO:0000256" key="3">
    <source>
        <dbReference type="ARBA" id="ARBA00022840"/>
    </source>
</evidence>
<organism evidence="5">
    <name type="scientific">marine metagenome</name>
    <dbReference type="NCBI Taxonomy" id="408172"/>
    <lineage>
        <taxon>unclassified sequences</taxon>
        <taxon>metagenomes</taxon>
        <taxon>ecological metagenomes</taxon>
    </lineage>
</organism>
<keyword evidence="2" id="KW-0547">Nucleotide-binding</keyword>
<dbReference type="PANTHER" id="PTHR10344:SF4">
    <property type="entry name" value="UMP-CMP KINASE 2, MITOCHONDRIAL"/>
    <property type="match status" value="1"/>
</dbReference>
<dbReference type="InterPro" id="IPR027417">
    <property type="entry name" value="P-loop_NTPase"/>
</dbReference>
<gene>
    <name evidence="5" type="ORF">METZ01_LOCUS338562</name>
</gene>
<feature type="domain" description="Thymidylate kinase-like" evidence="4">
    <location>
        <begin position="8"/>
        <end position="77"/>
    </location>
</feature>
<feature type="non-terminal residue" evidence="5">
    <location>
        <position position="79"/>
    </location>
</feature>
<evidence type="ECO:0000256" key="2">
    <source>
        <dbReference type="ARBA" id="ARBA00022741"/>
    </source>
</evidence>
<dbReference type="EMBL" id="UINC01115001">
    <property type="protein sequence ID" value="SVC85708.1"/>
    <property type="molecule type" value="Genomic_DNA"/>
</dbReference>